<dbReference type="Gramene" id="TVU42466">
    <property type="protein sequence ID" value="TVU42466"/>
    <property type="gene ID" value="EJB05_08873"/>
</dbReference>
<name>A0A5J9W3G9_9POAL</name>
<organism evidence="2 3">
    <name type="scientific">Eragrostis curvula</name>
    <name type="common">weeping love grass</name>
    <dbReference type="NCBI Taxonomy" id="38414"/>
    <lineage>
        <taxon>Eukaryota</taxon>
        <taxon>Viridiplantae</taxon>
        <taxon>Streptophyta</taxon>
        <taxon>Embryophyta</taxon>
        <taxon>Tracheophyta</taxon>
        <taxon>Spermatophyta</taxon>
        <taxon>Magnoliopsida</taxon>
        <taxon>Liliopsida</taxon>
        <taxon>Poales</taxon>
        <taxon>Poaceae</taxon>
        <taxon>PACMAD clade</taxon>
        <taxon>Chloridoideae</taxon>
        <taxon>Eragrostideae</taxon>
        <taxon>Eragrostidinae</taxon>
        <taxon>Eragrostis</taxon>
    </lineage>
</organism>
<dbReference type="AlphaFoldDB" id="A0A5J9W3G9"/>
<dbReference type="Proteomes" id="UP000324897">
    <property type="component" value="Unassembled WGS sequence"/>
</dbReference>
<dbReference type="InterPro" id="IPR006566">
    <property type="entry name" value="FBD"/>
</dbReference>
<sequence length="523" mass="58009">MAPPRRRRPASTDREEPITGISMNDMVATGGSPDAMRVATNNALVYLYDTIPEPPVSPAAPLASAAAARAPADGVDRIGGLPDEVLKNVVSCLPAKDAARTAALASRWRGLWRSVPLVLVDEHVLPKRVDARRLAPGRYDDPSSKAVVFRASRVLAAHPGPFRCVHLTRGHMASHQDEIERWLQLLAAKGVQDLVFANRPWPLDLPLPATLFSCGASLTRLFLGAWRFPDTGDLPRTARFPHLKELTLSLTVIKDRDLAFMLERSPVLETVTIMASLLAGVRLRLVSRSLRPKNSEWRSRIKIGHAPNLRMLGHLQMDSVGLEISNTIIKESTLVSPSTVVSSVQTLAFDMRFEVRSEVKMVPCFLKCFPNVETLHVYSDITHKPTGKVNLKFWQEAGHIECVQSHVKKFVFQKFKGKKSELAFLKFIVERAQVLEKMVIMVASECFSSADDVNAKLKTLTCAKWASEDCKVIVFKSPSSESGPPLWHFSTATDFSREDPFDIMTAPAELYDSAFVLHHPATR</sequence>
<dbReference type="InterPro" id="IPR055411">
    <property type="entry name" value="LRR_FXL15/At3g58940/PEG3-like"/>
</dbReference>
<dbReference type="Pfam" id="PF24758">
    <property type="entry name" value="LRR_At5g56370"/>
    <property type="match status" value="2"/>
</dbReference>
<dbReference type="PANTHER" id="PTHR32141:SF181">
    <property type="entry name" value="F-BOX DOMAIN-CONTAINING PROTEIN"/>
    <property type="match status" value="1"/>
</dbReference>
<dbReference type="InterPro" id="IPR032675">
    <property type="entry name" value="LRR_dom_sf"/>
</dbReference>
<dbReference type="InterPro" id="IPR055302">
    <property type="entry name" value="F-box_dom-containing"/>
</dbReference>
<dbReference type="InterPro" id="IPR036047">
    <property type="entry name" value="F-box-like_dom_sf"/>
</dbReference>
<feature type="domain" description="FBD" evidence="1">
    <location>
        <begin position="401"/>
        <end position="475"/>
    </location>
</feature>
<comment type="caution">
    <text evidence="2">The sequence shown here is derived from an EMBL/GenBank/DDBJ whole genome shotgun (WGS) entry which is preliminary data.</text>
</comment>
<evidence type="ECO:0000259" key="1">
    <source>
        <dbReference type="SMART" id="SM00579"/>
    </source>
</evidence>
<dbReference type="SUPFAM" id="SSF81383">
    <property type="entry name" value="F-box domain"/>
    <property type="match status" value="1"/>
</dbReference>
<reference evidence="2 3" key="1">
    <citation type="journal article" date="2019" name="Sci. Rep.">
        <title>A high-quality genome of Eragrostis curvula grass provides insights into Poaceae evolution and supports new strategies to enhance forage quality.</title>
        <authorList>
            <person name="Carballo J."/>
            <person name="Santos B.A.C.M."/>
            <person name="Zappacosta D."/>
            <person name="Garbus I."/>
            <person name="Selva J.P."/>
            <person name="Gallo C.A."/>
            <person name="Diaz A."/>
            <person name="Albertini E."/>
            <person name="Caccamo M."/>
            <person name="Echenique V."/>
        </authorList>
    </citation>
    <scope>NUCLEOTIDE SEQUENCE [LARGE SCALE GENOMIC DNA]</scope>
    <source>
        <strain evidence="3">cv. Victoria</strain>
        <tissue evidence="2">Leaf</tissue>
    </source>
</reference>
<keyword evidence="3" id="KW-1185">Reference proteome</keyword>
<dbReference type="EMBL" id="RWGY01000005">
    <property type="protein sequence ID" value="TVU42466.1"/>
    <property type="molecule type" value="Genomic_DNA"/>
</dbReference>
<feature type="non-terminal residue" evidence="2">
    <location>
        <position position="1"/>
    </location>
</feature>
<dbReference type="Pfam" id="PF08387">
    <property type="entry name" value="FBD"/>
    <property type="match status" value="1"/>
</dbReference>
<gene>
    <name evidence="2" type="ORF">EJB05_08873</name>
</gene>
<evidence type="ECO:0000313" key="3">
    <source>
        <dbReference type="Proteomes" id="UP000324897"/>
    </source>
</evidence>
<dbReference type="InterPro" id="IPR001810">
    <property type="entry name" value="F-box_dom"/>
</dbReference>
<proteinExistence type="predicted"/>
<dbReference type="Gene3D" id="3.80.10.10">
    <property type="entry name" value="Ribonuclease Inhibitor"/>
    <property type="match status" value="1"/>
</dbReference>
<dbReference type="SMART" id="SM00579">
    <property type="entry name" value="FBD"/>
    <property type="match status" value="1"/>
</dbReference>
<dbReference type="Pfam" id="PF00646">
    <property type="entry name" value="F-box"/>
    <property type="match status" value="1"/>
</dbReference>
<dbReference type="OrthoDB" id="624930at2759"/>
<accession>A0A5J9W3G9</accession>
<protein>
    <recommendedName>
        <fullName evidence="1">FBD domain-containing protein</fullName>
    </recommendedName>
</protein>
<evidence type="ECO:0000313" key="2">
    <source>
        <dbReference type="EMBL" id="TVU42466.1"/>
    </source>
</evidence>
<dbReference type="PANTHER" id="PTHR32141">
    <property type="match status" value="1"/>
</dbReference>